<organism evidence="1">
    <name type="scientific">marine sediment metagenome</name>
    <dbReference type="NCBI Taxonomy" id="412755"/>
    <lineage>
        <taxon>unclassified sequences</taxon>
        <taxon>metagenomes</taxon>
        <taxon>ecological metagenomes</taxon>
    </lineage>
</organism>
<dbReference type="AlphaFoldDB" id="A0A0F9BR07"/>
<protein>
    <submittedName>
        <fullName evidence="1">Uncharacterized protein</fullName>
    </submittedName>
</protein>
<proteinExistence type="predicted"/>
<sequence length="98" mass="11248">MIIKRLSDEAKNKIADALGCGLCVCREDCLNGRPFKDCPHSKVLPRLIIEAQEAKRYTLEQVVQEIDRVGESHEDNYDFVIIPETFVKELKQQSEEGR</sequence>
<gene>
    <name evidence="1" type="ORF">LCGC14_2698110</name>
</gene>
<comment type="caution">
    <text evidence="1">The sequence shown here is derived from an EMBL/GenBank/DDBJ whole genome shotgun (WGS) entry which is preliminary data.</text>
</comment>
<dbReference type="EMBL" id="LAZR01048000">
    <property type="protein sequence ID" value="KKK92919.1"/>
    <property type="molecule type" value="Genomic_DNA"/>
</dbReference>
<reference evidence="1" key="1">
    <citation type="journal article" date="2015" name="Nature">
        <title>Complex archaea that bridge the gap between prokaryotes and eukaryotes.</title>
        <authorList>
            <person name="Spang A."/>
            <person name="Saw J.H."/>
            <person name="Jorgensen S.L."/>
            <person name="Zaremba-Niedzwiedzka K."/>
            <person name="Martijn J."/>
            <person name="Lind A.E."/>
            <person name="van Eijk R."/>
            <person name="Schleper C."/>
            <person name="Guy L."/>
            <person name="Ettema T.J."/>
        </authorList>
    </citation>
    <scope>NUCLEOTIDE SEQUENCE</scope>
</reference>
<evidence type="ECO:0000313" key="1">
    <source>
        <dbReference type="EMBL" id="KKK92919.1"/>
    </source>
</evidence>
<name>A0A0F9BR07_9ZZZZ</name>
<accession>A0A0F9BR07</accession>